<dbReference type="EMBL" id="MDYQ01000262">
    <property type="protein sequence ID" value="PRP77492.1"/>
    <property type="molecule type" value="Genomic_DNA"/>
</dbReference>
<proteinExistence type="predicted"/>
<reference evidence="3 4" key="1">
    <citation type="journal article" date="2018" name="Genome Biol. Evol.">
        <title>Multiple Roots of Fruiting Body Formation in Amoebozoa.</title>
        <authorList>
            <person name="Hillmann F."/>
            <person name="Forbes G."/>
            <person name="Novohradska S."/>
            <person name="Ferling I."/>
            <person name="Riege K."/>
            <person name="Groth M."/>
            <person name="Westermann M."/>
            <person name="Marz M."/>
            <person name="Spaller T."/>
            <person name="Winckler T."/>
            <person name="Schaap P."/>
            <person name="Glockner G."/>
        </authorList>
    </citation>
    <scope>NUCLEOTIDE SEQUENCE [LARGE SCALE GENOMIC DNA]</scope>
    <source>
        <strain evidence="3 4">Jena</strain>
    </source>
</reference>
<keyword evidence="2" id="KW-0812">Transmembrane</keyword>
<evidence type="ECO:0000256" key="2">
    <source>
        <dbReference type="SAM" id="Phobius"/>
    </source>
</evidence>
<keyword evidence="2" id="KW-0472">Membrane</keyword>
<feature type="transmembrane region" description="Helical" evidence="2">
    <location>
        <begin position="42"/>
        <end position="59"/>
    </location>
</feature>
<evidence type="ECO:0000313" key="3">
    <source>
        <dbReference type="EMBL" id="PRP77492.1"/>
    </source>
</evidence>
<feature type="non-terminal residue" evidence="3">
    <location>
        <position position="1"/>
    </location>
</feature>
<organism evidence="3 4">
    <name type="scientific">Planoprotostelium fungivorum</name>
    <dbReference type="NCBI Taxonomy" id="1890364"/>
    <lineage>
        <taxon>Eukaryota</taxon>
        <taxon>Amoebozoa</taxon>
        <taxon>Evosea</taxon>
        <taxon>Variosea</taxon>
        <taxon>Cavosteliida</taxon>
        <taxon>Cavosteliaceae</taxon>
        <taxon>Planoprotostelium</taxon>
    </lineage>
</organism>
<keyword evidence="2" id="KW-1133">Transmembrane helix</keyword>
<protein>
    <submittedName>
        <fullName evidence="3">Uncharacterized protein</fullName>
    </submittedName>
</protein>
<feature type="region of interest" description="Disordered" evidence="1">
    <location>
        <begin position="134"/>
        <end position="158"/>
    </location>
</feature>
<feature type="transmembrane region" description="Helical" evidence="2">
    <location>
        <begin position="71"/>
        <end position="99"/>
    </location>
</feature>
<dbReference type="Proteomes" id="UP000241769">
    <property type="component" value="Unassembled WGS sequence"/>
</dbReference>
<evidence type="ECO:0000256" key="1">
    <source>
        <dbReference type="SAM" id="MobiDB-lite"/>
    </source>
</evidence>
<evidence type="ECO:0000313" key="4">
    <source>
        <dbReference type="Proteomes" id="UP000241769"/>
    </source>
</evidence>
<comment type="caution">
    <text evidence="3">The sequence shown here is derived from an EMBL/GenBank/DDBJ whole genome shotgun (WGS) entry which is preliminary data.</text>
</comment>
<gene>
    <name evidence="3" type="ORF">PROFUN_14312</name>
</gene>
<accession>A0A2P6N0M8</accession>
<dbReference type="AlphaFoldDB" id="A0A2P6N0M8"/>
<name>A0A2P6N0M8_9EUKA</name>
<dbReference type="InParanoid" id="A0A2P6N0M8"/>
<keyword evidence="4" id="KW-1185">Reference proteome</keyword>
<feature type="transmembrane region" description="Helical" evidence="2">
    <location>
        <begin position="105"/>
        <end position="127"/>
    </location>
</feature>
<feature type="compositionally biased region" description="Basic and acidic residues" evidence="1">
    <location>
        <begin position="134"/>
        <end position="149"/>
    </location>
</feature>
<sequence length="158" mass="17185">GSHIGLATYRYCTPDTQFVGTNSTCSATDFQFKYASDITEQLLTVALVLFGISFLMAPFRLQYWSSDTGHIFAKTLVVAISLAAFATVFLAWVLFLVFMPKTDAFLFPGAGFKAALAATVIGLAGVVSISRTPKDDHLTEEHDDDEKPSAYKPAVDDE</sequence>